<gene>
    <name evidence="2" type="ORF">A1O1_04679</name>
</gene>
<evidence type="ECO:0000313" key="2">
    <source>
        <dbReference type="EMBL" id="EXJ87753.1"/>
    </source>
</evidence>
<dbReference type="AlphaFoldDB" id="W9Y5E6"/>
<keyword evidence="3" id="KW-1185">Reference proteome</keyword>
<feature type="region of interest" description="Disordered" evidence="1">
    <location>
        <begin position="25"/>
        <end position="64"/>
    </location>
</feature>
<sequence>MNGTNQHNLFTYHAVVDPSIDAAIPPEQPQYSPGAASTSMTLAGPVTSVKRSPTPDENGLNNSTFVSPMPWSSSRLSASAISLPQPAFAPTDSPRPFTADASLSKTHQHIIQPLPPTLTVPAPVAYSMSQSSVSIPSFYHPANSPRLDLPRNSPIQYDRELATPTTVHSRQSSTDISVGPSAIVYETQLPEYWSARPEAHDLASSLSHARTDLPIESADQGSSQGGNHGNNGSLDPLDGKRDAGQQSRMGIMTVPGKKDTKVLRKKSLRRI</sequence>
<name>W9Y5E6_9EURO</name>
<feature type="region of interest" description="Disordered" evidence="1">
    <location>
        <begin position="216"/>
        <end position="271"/>
    </location>
</feature>
<accession>W9Y5E6</accession>
<dbReference type="Proteomes" id="UP000019484">
    <property type="component" value="Unassembled WGS sequence"/>
</dbReference>
<dbReference type="OrthoDB" id="4148626at2759"/>
<feature type="compositionally biased region" description="Polar residues" evidence="1">
    <location>
        <begin position="29"/>
        <end position="41"/>
    </location>
</feature>
<comment type="caution">
    <text evidence="2">The sequence shown here is derived from an EMBL/GenBank/DDBJ whole genome shotgun (WGS) entry which is preliminary data.</text>
</comment>
<reference evidence="2 3" key="1">
    <citation type="submission" date="2013-03" db="EMBL/GenBank/DDBJ databases">
        <title>The Genome Sequence of Capronia coronata CBS 617.96.</title>
        <authorList>
            <consortium name="The Broad Institute Genomics Platform"/>
            <person name="Cuomo C."/>
            <person name="de Hoog S."/>
            <person name="Gorbushina A."/>
            <person name="Walker B."/>
            <person name="Young S.K."/>
            <person name="Zeng Q."/>
            <person name="Gargeya S."/>
            <person name="Fitzgerald M."/>
            <person name="Haas B."/>
            <person name="Abouelleil A."/>
            <person name="Allen A.W."/>
            <person name="Alvarado L."/>
            <person name="Arachchi H.M."/>
            <person name="Berlin A.M."/>
            <person name="Chapman S.B."/>
            <person name="Gainer-Dewar J."/>
            <person name="Goldberg J."/>
            <person name="Griggs A."/>
            <person name="Gujja S."/>
            <person name="Hansen M."/>
            <person name="Howarth C."/>
            <person name="Imamovic A."/>
            <person name="Ireland A."/>
            <person name="Larimer J."/>
            <person name="McCowan C."/>
            <person name="Murphy C."/>
            <person name="Pearson M."/>
            <person name="Poon T.W."/>
            <person name="Priest M."/>
            <person name="Roberts A."/>
            <person name="Saif S."/>
            <person name="Shea T."/>
            <person name="Sisk P."/>
            <person name="Sykes S."/>
            <person name="Wortman J."/>
            <person name="Nusbaum C."/>
            <person name="Birren B."/>
        </authorList>
    </citation>
    <scope>NUCLEOTIDE SEQUENCE [LARGE SCALE GENOMIC DNA]</scope>
    <source>
        <strain evidence="2 3">CBS 617.96</strain>
    </source>
</reference>
<dbReference type="RefSeq" id="XP_007723759.1">
    <property type="nucleotide sequence ID" value="XM_007725569.1"/>
</dbReference>
<evidence type="ECO:0000256" key="1">
    <source>
        <dbReference type="SAM" id="MobiDB-lite"/>
    </source>
</evidence>
<dbReference type="HOGENOM" id="CLU_1026709_0_0_1"/>
<proteinExistence type="predicted"/>
<dbReference type="GeneID" id="19159558"/>
<organism evidence="2 3">
    <name type="scientific">Capronia coronata CBS 617.96</name>
    <dbReference type="NCBI Taxonomy" id="1182541"/>
    <lineage>
        <taxon>Eukaryota</taxon>
        <taxon>Fungi</taxon>
        <taxon>Dikarya</taxon>
        <taxon>Ascomycota</taxon>
        <taxon>Pezizomycotina</taxon>
        <taxon>Eurotiomycetes</taxon>
        <taxon>Chaetothyriomycetidae</taxon>
        <taxon>Chaetothyriales</taxon>
        <taxon>Herpotrichiellaceae</taxon>
        <taxon>Capronia</taxon>
    </lineage>
</organism>
<protein>
    <submittedName>
        <fullName evidence="2">Uncharacterized protein</fullName>
    </submittedName>
</protein>
<evidence type="ECO:0000313" key="3">
    <source>
        <dbReference type="Proteomes" id="UP000019484"/>
    </source>
</evidence>
<dbReference type="EMBL" id="AMWN01000004">
    <property type="protein sequence ID" value="EXJ87753.1"/>
    <property type="molecule type" value="Genomic_DNA"/>
</dbReference>